<gene>
    <name evidence="2" type="ORF">N781_05095</name>
</gene>
<keyword evidence="1" id="KW-0812">Transmembrane</keyword>
<evidence type="ECO:0000313" key="3">
    <source>
        <dbReference type="Proteomes" id="UP000030528"/>
    </source>
</evidence>
<dbReference type="EMBL" id="AVPE01000011">
    <property type="protein sequence ID" value="KGX91165.1"/>
    <property type="molecule type" value="Genomic_DNA"/>
</dbReference>
<dbReference type="AlphaFoldDB" id="A0A0A5GJ39"/>
<reference evidence="2 3" key="1">
    <citation type="submission" date="2013-08" db="EMBL/GenBank/DDBJ databases">
        <authorList>
            <person name="Huang J."/>
            <person name="Wang G."/>
        </authorList>
    </citation>
    <scope>NUCLEOTIDE SEQUENCE [LARGE SCALE GENOMIC DNA]</scope>
    <source>
        <strain evidence="2 3">JSM 076056</strain>
    </source>
</reference>
<comment type="caution">
    <text evidence="2">The sequence shown here is derived from an EMBL/GenBank/DDBJ whole genome shotgun (WGS) entry which is preliminary data.</text>
</comment>
<proteinExistence type="predicted"/>
<sequence length="49" mass="5329">MGILGILAAVLGYGLYFVNEEISKWVIGTMYGVASLCFLSLAYLLQAKK</sequence>
<name>A0A0A5GJ39_9BACI</name>
<organism evidence="2 3">
    <name type="scientific">Pontibacillus halophilus JSM 076056 = DSM 19796</name>
    <dbReference type="NCBI Taxonomy" id="1385510"/>
    <lineage>
        <taxon>Bacteria</taxon>
        <taxon>Bacillati</taxon>
        <taxon>Bacillota</taxon>
        <taxon>Bacilli</taxon>
        <taxon>Bacillales</taxon>
        <taxon>Bacillaceae</taxon>
        <taxon>Pontibacillus</taxon>
    </lineage>
</organism>
<evidence type="ECO:0000256" key="1">
    <source>
        <dbReference type="SAM" id="Phobius"/>
    </source>
</evidence>
<accession>A0A0A5GJ39</accession>
<evidence type="ECO:0000313" key="2">
    <source>
        <dbReference type="EMBL" id="KGX91165.1"/>
    </source>
</evidence>
<keyword evidence="1" id="KW-0472">Membrane</keyword>
<keyword evidence="1" id="KW-1133">Transmembrane helix</keyword>
<dbReference type="Proteomes" id="UP000030528">
    <property type="component" value="Unassembled WGS sequence"/>
</dbReference>
<keyword evidence="3" id="KW-1185">Reference proteome</keyword>
<feature type="transmembrane region" description="Helical" evidence="1">
    <location>
        <begin position="24"/>
        <end position="45"/>
    </location>
</feature>
<protein>
    <submittedName>
        <fullName evidence="2">Uncharacterized protein</fullName>
    </submittedName>
</protein>